<feature type="transmembrane region" description="Helical" evidence="6">
    <location>
        <begin position="402"/>
        <end position="422"/>
    </location>
</feature>
<reference evidence="9 10" key="1">
    <citation type="submission" date="2023-07" db="EMBL/GenBank/DDBJ databases">
        <title>Functional and genomic diversity of the sorghum phyllosphere microbiome.</title>
        <authorList>
            <person name="Shade A."/>
        </authorList>
    </citation>
    <scope>NUCLEOTIDE SEQUENCE [LARGE SCALE GENOMIC DNA]</scope>
    <source>
        <strain evidence="9 10">SORGH_AS_0892</strain>
    </source>
</reference>
<evidence type="ECO:0000256" key="1">
    <source>
        <dbReference type="ARBA" id="ARBA00004651"/>
    </source>
</evidence>
<evidence type="ECO:0000259" key="8">
    <source>
        <dbReference type="Pfam" id="PF13567"/>
    </source>
</evidence>
<feature type="transmembrane region" description="Helical" evidence="6">
    <location>
        <begin position="300"/>
        <end position="316"/>
    </location>
</feature>
<evidence type="ECO:0000259" key="7">
    <source>
        <dbReference type="Pfam" id="PF03772"/>
    </source>
</evidence>
<feature type="transmembrane region" description="Helical" evidence="6">
    <location>
        <begin position="519"/>
        <end position="539"/>
    </location>
</feature>
<dbReference type="PANTHER" id="PTHR30619:SF1">
    <property type="entry name" value="RECOMBINATION PROTEIN 2"/>
    <property type="match status" value="1"/>
</dbReference>
<dbReference type="InterPro" id="IPR052159">
    <property type="entry name" value="Competence_DNA_uptake"/>
</dbReference>
<evidence type="ECO:0000256" key="6">
    <source>
        <dbReference type="SAM" id="Phobius"/>
    </source>
</evidence>
<accession>A0ABU0UB47</accession>
<dbReference type="InterPro" id="IPR004477">
    <property type="entry name" value="ComEC_N"/>
</dbReference>
<proteinExistence type="predicted"/>
<dbReference type="NCBIfam" id="TIGR00360">
    <property type="entry name" value="ComEC_N-term"/>
    <property type="match status" value="1"/>
</dbReference>
<evidence type="ECO:0000313" key="10">
    <source>
        <dbReference type="Proteomes" id="UP001244640"/>
    </source>
</evidence>
<feature type="domain" description="DUF4131" evidence="8">
    <location>
        <begin position="48"/>
        <end position="199"/>
    </location>
</feature>
<evidence type="ECO:0000256" key="4">
    <source>
        <dbReference type="ARBA" id="ARBA00022989"/>
    </source>
</evidence>
<comment type="caution">
    <text evidence="9">The sequence shown here is derived from an EMBL/GenBank/DDBJ whole genome shotgun (WGS) entry which is preliminary data.</text>
</comment>
<evidence type="ECO:0000313" key="9">
    <source>
        <dbReference type="EMBL" id="MDQ1152054.1"/>
    </source>
</evidence>
<keyword evidence="10" id="KW-1185">Reference proteome</keyword>
<dbReference type="Pfam" id="PF13567">
    <property type="entry name" value="DUF4131"/>
    <property type="match status" value="1"/>
</dbReference>
<evidence type="ECO:0000256" key="3">
    <source>
        <dbReference type="ARBA" id="ARBA00022692"/>
    </source>
</evidence>
<organism evidence="9 10">
    <name type="scientific">Sphingobacterium zeae</name>
    <dbReference type="NCBI Taxonomy" id="1776859"/>
    <lineage>
        <taxon>Bacteria</taxon>
        <taxon>Pseudomonadati</taxon>
        <taxon>Bacteroidota</taxon>
        <taxon>Sphingobacteriia</taxon>
        <taxon>Sphingobacteriales</taxon>
        <taxon>Sphingobacteriaceae</taxon>
        <taxon>Sphingobacterium</taxon>
    </lineage>
</organism>
<name>A0ABU0UB47_9SPHI</name>
<keyword evidence="2" id="KW-1003">Cell membrane</keyword>
<feature type="transmembrane region" description="Helical" evidence="6">
    <location>
        <begin position="428"/>
        <end position="450"/>
    </location>
</feature>
<keyword evidence="3 6" id="KW-0812">Transmembrane</keyword>
<dbReference type="InterPro" id="IPR025405">
    <property type="entry name" value="DUF4131"/>
</dbReference>
<dbReference type="Proteomes" id="UP001244640">
    <property type="component" value="Unassembled WGS sequence"/>
</dbReference>
<dbReference type="PANTHER" id="PTHR30619">
    <property type="entry name" value="DNA INTERNALIZATION/COMPETENCE PROTEIN COMEC/REC2"/>
    <property type="match status" value="1"/>
</dbReference>
<feature type="transmembrane region" description="Helical" evidence="6">
    <location>
        <begin position="21"/>
        <end position="38"/>
    </location>
</feature>
<feature type="transmembrane region" description="Helical" evidence="6">
    <location>
        <begin position="371"/>
        <end position="390"/>
    </location>
</feature>
<dbReference type="Pfam" id="PF03772">
    <property type="entry name" value="Competence"/>
    <property type="match status" value="1"/>
</dbReference>
<sequence>MAIMKELSFVQRLERIPILKIAILYILTLLVAPTLPISRPIFQYLQQALIVMTLLTMCCYFFRGKICKYGYTCGYYLSVVLFGIFHYWRNDPIVIANHFSQIDAASYVVKIIEEPHIKQHITRFSGEVIGVHRQGKFVQTSGRLIITLKLSTKNFLQFGDLLWLKADVKRIAPPRNPMEFDYREYMRKYAIHHQVFVKSGYYRVISRQAIREFSVFGLALQMRKYFLLKLRSYLKGDENFAIASALLYGFRSEISTDSMEAFINTGTVHILSVSGMHVAVLFGFLSLIIRQIAWPPYLKWLPLTLLWSTIWIYAFIAGLDAPISRAAIMISFVLCAQYFKRSFSSLNSLTIAAVLILLFAPRAIYDVGFQLSFLAVLGMIICAPLVKVLLPVNSSILRFLRDILTVSIAAQILTTPLSLYYFGQFPTYFLLANLLVDIPSTLVMYAGFIITINPVDWLNEILGFLLEHLMDFILSSLKFIDHLPFSTIKICPMEFSILFLAYFAVFSFLYAFQWKDKRYVWLALYCGIGMLLINGKKWLASNDLERFRIYNTKHELTMGYFKAGRGIVYSTFDSLQAKGLQYACGREIALLSTGELQFVPLNGQDRKNYFVTLPLGKVAILSHPKGTMSPADLVIIRKNFLYGLADVLKQVRPKLVILDGSNSMEKCLLTQRMLDSLGIQHYLMKDNFAYVWNKENL</sequence>
<feature type="transmembrane region" description="Helical" evidence="6">
    <location>
        <begin position="268"/>
        <end position="288"/>
    </location>
</feature>
<protein>
    <submittedName>
        <fullName evidence="9">Competence protein ComEC</fullName>
    </submittedName>
</protein>
<evidence type="ECO:0000256" key="5">
    <source>
        <dbReference type="ARBA" id="ARBA00023136"/>
    </source>
</evidence>
<feature type="transmembrane region" description="Helical" evidence="6">
    <location>
        <begin position="346"/>
        <end position="365"/>
    </location>
</feature>
<keyword evidence="4 6" id="KW-1133">Transmembrane helix</keyword>
<dbReference type="EMBL" id="JAUTBA010000001">
    <property type="protein sequence ID" value="MDQ1152054.1"/>
    <property type="molecule type" value="Genomic_DNA"/>
</dbReference>
<feature type="transmembrane region" description="Helical" evidence="6">
    <location>
        <begin position="69"/>
        <end position="88"/>
    </location>
</feature>
<evidence type="ECO:0000256" key="2">
    <source>
        <dbReference type="ARBA" id="ARBA00022475"/>
    </source>
</evidence>
<keyword evidence="5 6" id="KW-0472">Membrane</keyword>
<feature type="domain" description="ComEC/Rec2-related protein" evidence="7">
    <location>
        <begin position="246"/>
        <end position="513"/>
    </location>
</feature>
<gene>
    <name evidence="9" type="ORF">QE382_004038</name>
</gene>
<feature type="transmembrane region" description="Helical" evidence="6">
    <location>
        <begin position="44"/>
        <end position="62"/>
    </location>
</feature>
<feature type="transmembrane region" description="Helical" evidence="6">
    <location>
        <begin position="495"/>
        <end position="512"/>
    </location>
</feature>
<comment type="subcellular location">
    <subcellularLocation>
        <location evidence="1">Cell membrane</location>
        <topology evidence="1">Multi-pass membrane protein</topology>
    </subcellularLocation>
</comment>